<accession>A0AAP0KZX6</accession>
<evidence type="ECO:0000313" key="3">
    <source>
        <dbReference type="Proteomes" id="UP001420932"/>
    </source>
</evidence>
<evidence type="ECO:0000256" key="1">
    <source>
        <dbReference type="SAM" id="MobiDB-lite"/>
    </source>
</evidence>
<proteinExistence type="predicted"/>
<gene>
    <name evidence="2" type="ORF">Syun_007265</name>
</gene>
<name>A0AAP0KZX6_9MAGN</name>
<organism evidence="2 3">
    <name type="scientific">Stephania yunnanensis</name>
    <dbReference type="NCBI Taxonomy" id="152371"/>
    <lineage>
        <taxon>Eukaryota</taxon>
        <taxon>Viridiplantae</taxon>
        <taxon>Streptophyta</taxon>
        <taxon>Embryophyta</taxon>
        <taxon>Tracheophyta</taxon>
        <taxon>Spermatophyta</taxon>
        <taxon>Magnoliopsida</taxon>
        <taxon>Ranunculales</taxon>
        <taxon>Menispermaceae</taxon>
        <taxon>Menispermoideae</taxon>
        <taxon>Cissampelideae</taxon>
        <taxon>Stephania</taxon>
    </lineage>
</organism>
<dbReference type="Proteomes" id="UP001420932">
    <property type="component" value="Unassembled WGS sequence"/>
</dbReference>
<keyword evidence="3" id="KW-1185">Reference proteome</keyword>
<dbReference type="AlphaFoldDB" id="A0AAP0KZX6"/>
<sequence length="66" mass="7083">MVAVDQPKTLTDIDCANGVEARRAARTSTRGAVASQQGHRRAEARGQQFQRDWSSARRAAAAADDA</sequence>
<dbReference type="EMBL" id="JBBNAF010000003">
    <property type="protein sequence ID" value="KAK9160924.1"/>
    <property type="molecule type" value="Genomic_DNA"/>
</dbReference>
<evidence type="ECO:0000313" key="2">
    <source>
        <dbReference type="EMBL" id="KAK9160924.1"/>
    </source>
</evidence>
<reference evidence="2 3" key="1">
    <citation type="submission" date="2024-01" db="EMBL/GenBank/DDBJ databases">
        <title>Genome assemblies of Stephania.</title>
        <authorList>
            <person name="Yang L."/>
        </authorList>
    </citation>
    <scope>NUCLEOTIDE SEQUENCE [LARGE SCALE GENOMIC DNA]</scope>
    <source>
        <strain evidence="2">YNDBR</strain>
        <tissue evidence="2">Leaf</tissue>
    </source>
</reference>
<comment type="caution">
    <text evidence="2">The sequence shown here is derived from an EMBL/GenBank/DDBJ whole genome shotgun (WGS) entry which is preliminary data.</text>
</comment>
<protein>
    <submittedName>
        <fullName evidence="2">Uncharacterized protein</fullName>
    </submittedName>
</protein>
<feature type="region of interest" description="Disordered" evidence="1">
    <location>
        <begin position="24"/>
        <end position="66"/>
    </location>
</feature>
<feature type="compositionally biased region" description="Low complexity" evidence="1">
    <location>
        <begin position="56"/>
        <end position="66"/>
    </location>
</feature>
<feature type="compositionally biased region" description="Low complexity" evidence="1">
    <location>
        <begin position="26"/>
        <end position="35"/>
    </location>
</feature>